<comment type="caution">
    <text evidence="5">The sequence shown here is derived from an EMBL/GenBank/DDBJ whole genome shotgun (WGS) entry which is preliminary data.</text>
</comment>
<reference evidence="5 6" key="1">
    <citation type="submission" date="2018-02" db="EMBL/GenBank/DDBJ databases">
        <title>Genomic Encyclopedia of Archaeal and Bacterial Type Strains, Phase II (KMG-II): from individual species to whole genera.</title>
        <authorList>
            <person name="Goeker M."/>
        </authorList>
    </citation>
    <scope>NUCLEOTIDE SEQUENCE [LARGE SCALE GENOMIC DNA]</scope>
    <source>
        <strain evidence="5 6">DSM 3808</strain>
    </source>
</reference>
<dbReference type="InterPro" id="IPR004090">
    <property type="entry name" value="Chemotax_Me-accpt_rcpt"/>
</dbReference>
<dbReference type="GO" id="GO:0004888">
    <property type="term" value="F:transmembrane signaling receptor activity"/>
    <property type="evidence" value="ECO:0007669"/>
    <property type="project" value="InterPro"/>
</dbReference>
<dbReference type="PANTHER" id="PTHR32089">
    <property type="entry name" value="METHYL-ACCEPTING CHEMOTAXIS PROTEIN MCPB"/>
    <property type="match status" value="1"/>
</dbReference>
<comment type="similarity">
    <text evidence="2">Belongs to the methyl-accepting chemotaxis (MCP) protein family.</text>
</comment>
<sequence>MGSSVTGNEILDSFYSVIPYLMNLFDDDVSFALTDAEKFINVWNGRNLKFHVNPGDIVPAGGAIREALDLGRVIIKDVPATVYGIPFKSYAVPITERNKVIGVLTLGRSLEKRNNLISLINKLSAGANQIAESTNGVNLGIGQLREMNGEISVKVKEANDSTKNTDSILDFVKDVATQSNLLGLNAAIEAARAGEAGRGFSVVAGEIRKMSASTSESIGQIDGVLKSINASITAINTRITESNVIFTKETEEFAKILNSIEELNGTAKQLETLLEHL</sequence>
<dbReference type="GO" id="GO:0007165">
    <property type="term" value="P:signal transduction"/>
    <property type="evidence" value="ECO:0007669"/>
    <property type="project" value="UniProtKB-KW"/>
</dbReference>
<evidence type="ECO:0000259" key="4">
    <source>
        <dbReference type="PROSITE" id="PS50111"/>
    </source>
</evidence>
<evidence type="ECO:0000256" key="2">
    <source>
        <dbReference type="ARBA" id="ARBA00029447"/>
    </source>
</evidence>
<evidence type="ECO:0000256" key="1">
    <source>
        <dbReference type="ARBA" id="ARBA00023224"/>
    </source>
</evidence>
<keyword evidence="6" id="KW-1185">Reference proteome</keyword>
<evidence type="ECO:0000256" key="3">
    <source>
        <dbReference type="PROSITE-ProRule" id="PRU00284"/>
    </source>
</evidence>
<dbReference type="SUPFAM" id="SSF58104">
    <property type="entry name" value="Methyl-accepting chemotaxis protein (MCP) signaling domain"/>
    <property type="match status" value="1"/>
</dbReference>
<dbReference type="PROSITE" id="PS50111">
    <property type="entry name" value="CHEMOTAXIS_TRANSDUC_2"/>
    <property type="match status" value="1"/>
</dbReference>
<dbReference type="Gene3D" id="1.10.287.950">
    <property type="entry name" value="Methyl-accepting chemotaxis protein"/>
    <property type="match status" value="1"/>
</dbReference>
<dbReference type="GO" id="GO:0016020">
    <property type="term" value="C:membrane"/>
    <property type="evidence" value="ECO:0007669"/>
    <property type="project" value="InterPro"/>
</dbReference>
<evidence type="ECO:0000313" key="6">
    <source>
        <dbReference type="Proteomes" id="UP000237749"/>
    </source>
</evidence>
<name>A0A2S6HTL3_9FIRM</name>
<evidence type="ECO:0000313" key="5">
    <source>
        <dbReference type="EMBL" id="PPK81096.1"/>
    </source>
</evidence>
<dbReference type="Proteomes" id="UP000237749">
    <property type="component" value="Unassembled WGS sequence"/>
</dbReference>
<dbReference type="AlphaFoldDB" id="A0A2S6HTL3"/>
<dbReference type="RefSeq" id="WP_104437070.1">
    <property type="nucleotide sequence ID" value="NZ_PTJA01000005.1"/>
</dbReference>
<gene>
    <name evidence="5" type="ORF">BXY41_105318</name>
</gene>
<dbReference type="Pfam" id="PF00015">
    <property type="entry name" value="MCPsignal"/>
    <property type="match status" value="1"/>
</dbReference>
<protein>
    <submittedName>
        <fullName evidence="5">Methyl-accepting chemotaxis protein (MCP) signaling protein</fullName>
    </submittedName>
</protein>
<dbReference type="PRINTS" id="PR00260">
    <property type="entry name" value="CHEMTRNSDUCR"/>
</dbReference>
<dbReference type="InterPro" id="IPR004089">
    <property type="entry name" value="MCPsignal_dom"/>
</dbReference>
<organism evidence="5 6">
    <name type="scientific">Lacrimispora xylanisolvens</name>
    <dbReference type="NCBI Taxonomy" id="384636"/>
    <lineage>
        <taxon>Bacteria</taxon>
        <taxon>Bacillati</taxon>
        <taxon>Bacillota</taxon>
        <taxon>Clostridia</taxon>
        <taxon>Lachnospirales</taxon>
        <taxon>Lachnospiraceae</taxon>
        <taxon>Lacrimispora</taxon>
    </lineage>
</organism>
<dbReference type="GO" id="GO:0006935">
    <property type="term" value="P:chemotaxis"/>
    <property type="evidence" value="ECO:0007669"/>
    <property type="project" value="InterPro"/>
</dbReference>
<accession>A0A2S6HTL3</accession>
<keyword evidence="1 3" id="KW-0807">Transducer</keyword>
<dbReference type="EMBL" id="PTJA01000005">
    <property type="protein sequence ID" value="PPK81096.1"/>
    <property type="molecule type" value="Genomic_DNA"/>
</dbReference>
<dbReference type="SMART" id="SM00283">
    <property type="entry name" value="MA"/>
    <property type="match status" value="1"/>
</dbReference>
<dbReference type="OrthoDB" id="9807021at2"/>
<dbReference type="PANTHER" id="PTHR32089:SF112">
    <property type="entry name" value="LYSOZYME-LIKE PROTEIN-RELATED"/>
    <property type="match status" value="1"/>
</dbReference>
<proteinExistence type="inferred from homology"/>
<feature type="domain" description="Methyl-accepting transducer" evidence="4">
    <location>
        <begin position="114"/>
        <end position="277"/>
    </location>
</feature>